<dbReference type="RefSeq" id="WP_217652124.1">
    <property type="nucleotide sequence ID" value="NZ_FQZG01000016.1"/>
</dbReference>
<evidence type="ECO:0000313" key="2">
    <source>
        <dbReference type="EMBL" id="SHI82993.1"/>
    </source>
</evidence>
<dbReference type="InterPro" id="IPR036597">
    <property type="entry name" value="Fido-like_dom_sf"/>
</dbReference>
<feature type="region of interest" description="Disordered" evidence="1">
    <location>
        <begin position="130"/>
        <end position="196"/>
    </location>
</feature>
<protein>
    <submittedName>
        <fullName evidence="2">Uncharacterized protein</fullName>
    </submittedName>
</protein>
<reference evidence="2 3" key="1">
    <citation type="submission" date="2016-11" db="EMBL/GenBank/DDBJ databases">
        <authorList>
            <person name="Jaros S."/>
            <person name="Januszkiewicz K."/>
            <person name="Wedrychowicz H."/>
        </authorList>
    </citation>
    <scope>NUCLEOTIDE SEQUENCE [LARGE SCALE GENOMIC DNA]</scope>
    <source>
        <strain evidence="2 3">DSM 12906</strain>
    </source>
</reference>
<organism evidence="2 3">
    <name type="scientific">Tessaracoccus bendigoensis DSM 12906</name>
    <dbReference type="NCBI Taxonomy" id="1123357"/>
    <lineage>
        <taxon>Bacteria</taxon>
        <taxon>Bacillati</taxon>
        <taxon>Actinomycetota</taxon>
        <taxon>Actinomycetes</taxon>
        <taxon>Propionibacteriales</taxon>
        <taxon>Propionibacteriaceae</taxon>
        <taxon>Tessaracoccus</taxon>
    </lineage>
</organism>
<dbReference type="EMBL" id="FQZG01000016">
    <property type="protein sequence ID" value="SHI82993.1"/>
    <property type="molecule type" value="Genomic_DNA"/>
</dbReference>
<feature type="compositionally biased region" description="Basic residues" evidence="1">
    <location>
        <begin position="171"/>
        <end position="189"/>
    </location>
</feature>
<proteinExistence type="predicted"/>
<keyword evidence="3" id="KW-1185">Reference proteome</keyword>
<evidence type="ECO:0000313" key="3">
    <source>
        <dbReference type="Proteomes" id="UP000184512"/>
    </source>
</evidence>
<dbReference type="STRING" id="1123357.SAMN02745244_01166"/>
<name>A0A1M6EC38_9ACTN</name>
<dbReference type="Proteomes" id="UP000184512">
    <property type="component" value="Unassembled WGS sequence"/>
</dbReference>
<dbReference type="Gene3D" id="1.10.3290.10">
    <property type="entry name" value="Fido-like domain"/>
    <property type="match status" value="1"/>
</dbReference>
<evidence type="ECO:0000256" key="1">
    <source>
        <dbReference type="SAM" id="MobiDB-lite"/>
    </source>
</evidence>
<gene>
    <name evidence="2" type="ORF">SAMN02745244_01166</name>
</gene>
<dbReference type="AlphaFoldDB" id="A0A1M6EC38"/>
<accession>A0A1M6EC38</accession>
<sequence>MARGRPSRATVYARLDSQLAELRTRLGGLPSPEESAYVWTDIWHLEAHHSTALEGNALVLREVETLLDQGRAVDARPLKEYMEVKGYGDAVSRVYREAMGAGDRTTDTLITVQEVRHIYHLAMSPVWQVSPPSRRHRDRITRQPPAPRHPSLHRRHDSAVVTAGTRMPGRMGRHHQHDPRPAARRRHPSRTASRGT</sequence>